<dbReference type="InterPro" id="IPR023606">
    <property type="entry name" value="CoA-Trfase_III_dom_1_sf"/>
</dbReference>
<gene>
    <name evidence="1" type="ORF">Kalk_03780</name>
</gene>
<name>A0A2K9LGW6_9GAMM</name>
<dbReference type="KEGG" id="kak:Kalk_03780"/>
<dbReference type="InterPro" id="IPR050509">
    <property type="entry name" value="CoA-transferase_III"/>
</dbReference>
<dbReference type="PANTHER" id="PTHR48228:SF5">
    <property type="entry name" value="ALPHA-METHYLACYL-COA RACEMASE"/>
    <property type="match status" value="1"/>
</dbReference>
<dbReference type="SUPFAM" id="SSF89796">
    <property type="entry name" value="CoA-transferase family III (CaiB/BaiF)"/>
    <property type="match status" value="1"/>
</dbReference>
<dbReference type="AlphaFoldDB" id="A0A2K9LGW6"/>
<dbReference type="Proteomes" id="UP000235116">
    <property type="component" value="Chromosome"/>
</dbReference>
<accession>A0A2K9LGW6</accession>
<dbReference type="PANTHER" id="PTHR48228">
    <property type="entry name" value="SUCCINYL-COA--D-CITRAMALATE COA-TRANSFERASE"/>
    <property type="match status" value="1"/>
</dbReference>
<dbReference type="Gene3D" id="3.40.50.10540">
    <property type="entry name" value="Crotonobetainyl-coa:carnitine coa-transferase, domain 1"/>
    <property type="match status" value="2"/>
</dbReference>
<reference evidence="2" key="1">
    <citation type="submission" date="2017-08" db="EMBL/GenBank/DDBJ databases">
        <title>Direct submision.</title>
        <authorList>
            <person name="Kim S.-J."/>
            <person name="Rhee S.-K."/>
        </authorList>
    </citation>
    <scope>NUCLEOTIDE SEQUENCE [LARGE SCALE GENOMIC DNA]</scope>
    <source>
        <strain evidence="2">GI5</strain>
    </source>
</reference>
<evidence type="ECO:0000313" key="1">
    <source>
        <dbReference type="EMBL" id="AUM11589.1"/>
    </source>
</evidence>
<dbReference type="InterPro" id="IPR003673">
    <property type="entry name" value="CoA-Trfase_fam_III"/>
</dbReference>
<dbReference type="RefSeq" id="WP_101892929.1">
    <property type="nucleotide sequence ID" value="NZ_CP022684.1"/>
</dbReference>
<proteinExistence type="predicted"/>
<dbReference type="EMBL" id="CP022684">
    <property type="protein sequence ID" value="AUM11589.1"/>
    <property type="molecule type" value="Genomic_DNA"/>
</dbReference>
<protein>
    <submittedName>
        <fullName evidence="1">Carnitine dehydratase</fullName>
    </submittedName>
</protein>
<evidence type="ECO:0000313" key="2">
    <source>
        <dbReference type="Proteomes" id="UP000235116"/>
    </source>
</evidence>
<sequence length="393" mass="42110">MSGSLSSLKVLDFTTLLPGPFGAMILADWGAEVVRIESPTRPDMVRMLPPMDDGVSACHGFLNRSKKSLALDLKRPDAVAVVKRLVKDYDIVVEQFRPGVMDRLGVGYEVLKEANPGLIFCSITGYGQTGPYKQRAGHDLNYLSIAGVAGYNGRKDGGPAPVNVQIADVAGGSYHSVMAILAAVIHRQQTGEGQHLDISMTDAAFSMHALTAPPALVGGVEPRLEETQLNGGSFYDCYETSDGRWLSVAGLEPQFFAQFCQAIGHPEWSSKGLALNPDIQGPLKQDIAAVMKTRTLAEWVEVFSPLDACVEPVLSFSEACEHPHIVERELLVDVPTAGGGSQRQLASPVKFSATPPRYDFTGVQLGAHTDEVLLGAGFSEEEIAGLRKSGATM</sequence>
<dbReference type="GO" id="GO:0003824">
    <property type="term" value="F:catalytic activity"/>
    <property type="evidence" value="ECO:0007669"/>
    <property type="project" value="InterPro"/>
</dbReference>
<keyword evidence="2" id="KW-1185">Reference proteome</keyword>
<organism evidence="1 2">
    <name type="scientific">Ketobacter alkanivorans</name>
    <dbReference type="NCBI Taxonomy" id="1917421"/>
    <lineage>
        <taxon>Bacteria</taxon>
        <taxon>Pseudomonadati</taxon>
        <taxon>Pseudomonadota</taxon>
        <taxon>Gammaproteobacteria</taxon>
        <taxon>Pseudomonadales</taxon>
        <taxon>Ketobacteraceae</taxon>
        <taxon>Ketobacter</taxon>
    </lineage>
</organism>
<dbReference type="Pfam" id="PF02515">
    <property type="entry name" value="CoA_transf_3"/>
    <property type="match status" value="1"/>
</dbReference>
<dbReference type="OrthoDB" id="9058532at2"/>